<organism evidence="5">
    <name type="scientific">Setaria italica</name>
    <name type="common">Foxtail millet</name>
    <name type="synonym">Panicum italicum</name>
    <dbReference type="NCBI Taxonomy" id="4555"/>
    <lineage>
        <taxon>Eukaryota</taxon>
        <taxon>Viridiplantae</taxon>
        <taxon>Streptophyta</taxon>
        <taxon>Embryophyta</taxon>
        <taxon>Tracheophyta</taxon>
        <taxon>Spermatophyta</taxon>
        <taxon>Magnoliopsida</taxon>
        <taxon>Liliopsida</taxon>
        <taxon>Poales</taxon>
        <taxon>Poaceae</taxon>
        <taxon>PACMAD clade</taxon>
        <taxon>Panicoideae</taxon>
        <taxon>Panicodae</taxon>
        <taxon>Paniceae</taxon>
        <taxon>Cenchrinae</taxon>
        <taxon>Setaria</taxon>
    </lineage>
</organism>
<dbReference type="EC" id="5.6.2.3" evidence="1"/>
<dbReference type="GO" id="GO:0016887">
    <property type="term" value="F:ATP hydrolysis activity"/>
    <property type="evidence" value="ECO:0007669"/>
    <property type="project" value="RHEA"/>
</dbReference>
<dbReference type="GO" id="GO:0000723">
    <property type="term" value="P:telomere maintenance"/>
    <property type="evidence" value="ECO:0007669"/>
    <property type="project" value="InterPro"/>
</dbReference>
<dbReference type="InterPro" id="IPR025476">
    <property type="entry name" value="Helitron_helicase-like"/>
</dbReference>
<dbReference type="GO" id="GO:0043139">
    <property type="term" value="F:5'-3' DNA helicase activity"/>
    <property type="evidence" value="ECO:0007669"/>
    <property type="project" value="UniProtKB-EC"/>
</dbReference>
<feature type="domain" description="DNA helicase Pif1-like DEAD-box helicase" evidence="3">
    <location>
        <begin position="735"/>
        <end position="848"/>
    </location>
</feature>
<name>A0A368QHQ6_SETIT</name>
<dbReference type="GO" id="GO:0005524">
    <property type="term" value="F:ATP binding"/>
    <property type="evidence" value="ECO:0007669"/>
    <property type="project" value="UniProtKB-KW"/>
</dbReference>
<dbReference type="GO" id="GO:0006310">
    <property type="term" value="P:DNA recombination"/>
    <property type="evidence" value="ECO:0007669"/>
    <property type="project" value="UniProtKB-KW"/>
</dbReference>
<reference evidence="5" key="2">
    <citation type="submission" date="2015-07" db="EMBL/GenBank/DDBJ databases">
        <authorList>
            <person name="Noorani M."/>
        </authorList>
    </citation>
    <scope>NUCLEOTIDE SEQUENCE</scope>
    <source>
        <strain evidence="5">Yugu1</strain>
    </source>
</reference>
<dbReference type="Pfam" id="PF05970">
    <property type="entry name" value="PIF1"/>
    <property type="match status" value="1"/>
</dbReference>
<dbReference type="Gene3D" id="3.40.50.300">
    <property type="entry name" value="P-loop containing nucleotide triphosphate hydrolases"/>
    <property type="match status" value="1"/>
</dbReference>
<dbReference type="SUPFAM" id="SSF52540">
    <property type="entry name" value="P-loop containing nucleoside triphosphate hydrolases"/>
    <property type="match status" value="1"/>
</dbReference>
<comment type="cofactor">
    <cofactor evidence="1">
        <name>Mg(2+)</name>
        <dbReference type="ChEBI" id="CHEBI:18420"/>
    </cofactor>
</comment>
<keyword evidence="1" id="KW-0347">Helicase</keyword>
<keyword evidence="1" id="KW-0067">ATP-binding</keyword>
<dbReference type="InterPro" id="IPR027417">
    <property type="entry name" value="P-loop_NTPase"/>
</dbReference>
<dbReference type="PANTHER" id="PTHR10492:SF92">
    <property type="entry name" value="ATP-DEPENDENT DNA HELICASE"/>
    <property type="match status" value="1"/>
</dbReference>
<keyword evidence="1" id="KW-0233">DNA recombination</keyword>
<dbReference type="GO" id="GO:0006281">
    <property type="term" value="P:DNA repair"/>
    <property type="evidence" value="ECO:0007669"/>
    <property type="project" value="UniProtKB-KW"/>
</dbReference>
<dbReference type="EMBL" id="CM003530">
    <property type="protein sequence ID" value="RCV17517.1"/>
    <property type="molecule type" value="Genomic_DNA"/>
</dbReference>
<protein>
    <recommendedName>
        <fullName evidence="1">ATP-dependent DNA helicase</fullName>
        <ecNumber evidence="1">5.6.2.3</ecNumber>
    </recommendedName>
</protein>
<keyword evidence="1" id="KW-0234">DNA repair</keyword>
<feature type="compositionally biased region" description="Acidic residues" evidence="2">
    <location>
        <begin position="1"/>
        <end position="17"/>
    </location>
</feature>
<evidence type="ECO:0000313" key="5">
    <source>
        <dbReference type="EMBL" id="RCV17517.1"/>
    </source>
</evidence>
<keyword evidence="1" id="KW-0378">Hydrolase</keyword>
<evidence type="ECO:0000256" key="2">
    <source>
        <dbReference type="SAM" id="MobiDB-lite"/>
    </source>
</evidence>
<evidence type="ECO:0000256" key="1">
    <source>
        <dbReference type="RuleBase" id="RU363044"/>
    </source>
</evidence>
<keyword evidence="1" id="KW-0227">DNA damage</keyword>
<proteinExistence type="inferred from homology"/>
<reference evidence="5" key="1">
    <citation type="journal article" date="2012" name="Nat. Biotechnol.">
        <title>Reference genome sequence of the model plant Setaria.</title>
        <authorList>
            <person name="Bennetzen J.L."/>
            <person name="Schmutz J."/>
            <person name="Wang H."/>
            <person name="Percifield R."/>
            <person name="Hawkins J."/>
            <person name="Pontaroli A.C."/>
            <person name="Estep M."/>
            <person name="Feng L."/>
            <person name="Vaughn J.N."/>
            <person name="Grimwood J."/>
            <person name="Jenkins J."/>
            <person name="Barry K."/>
            <person name="Lindquist E."/>
            <person name="Hellsten U."/>
            <person name="Deshpande S."/>
            <person name="Wang X."/>
            <person name="Wu X."/>
            <person name="Mitros T."/>
            <person name="Triplett J."/>
            <person name="Yang X."/>
            <person name="Ye C.Y."/>
            <person name="Mauro-Herrera M."/>
            <person name="Wang L."/>
            <person name="Li P."/>
            <person name="Sharma M."/>
            <person name="Sharma R."/>
            <person name="Ronald P.C."/>
            <person name="Panaud O."/>
            <person name="Kellogg E.A."/>
            <person name="Brutnell T.P."/>
            <person name="Doust A.N."/>
            <person name="Tuskan G.A."/>
            <person name="Rokhsar D."/>
            <person name="Devos K.M."/>
        </authorList>
    </citation>
    <scope>NUCLEOTIDE SEQUENCE [LARGE SCALE GENOMIC DNA]</scope>
    <source>
        <strain evidence="5">Yugu1</strain>
    </source>
</reference>
<accession>A0A368QHQ6</accession>
<evidence type="ECO:0000259" key="3">
    <source>
        <dbReference type="Pfam" id="PF05970"/>
    </source>
</evidence>
<feature type="region of interest" description="Disordered" evidence="2">
    <location>
        <begin position="1"/>
        <end position="21"/>
    </location>
</feature>
<dbReference type="OrthoDB" id="4332274at2759"/>
<dbReference type="PANTHER" id="PTHR10492">
    <property type="match status" value="1"/>
</dbReference>
<comment type="similarity">
    <text evidence="1">Belongs to the helicase family.</text>
</comment>
<dbReference type="Pfam" id="PF14214">
    <property type="entry name" value="Helitron_like_N"/>
    <property type="match status" value="1"/>
</dbReference>
<sequence>MDVDLEMANEDSSEPDVPDQYGEVYANVPEETHMLKPVDNCEHCNAKKFESEPPGFCCRSGQVHLLTPIFVQGQLLSIISLRSRFCVNTTPDTPPELMRLCSSSNVDARHFCANIRYFNSHFSFTSLYCQLDRVTTTCETMEGKEPRHLELYFYNDDPSLEHRLRKCHEKSTQKDREVIQRMVDIFHGINPYSEHLRSMGQVDNLEDYHVALNLDQWLDQRTYNMPLMSEMWPGIFNPILYGKRLFQQFAVNTYVKIESSRLDYIRNKQDTLRADLKLGGSATADLYQGLVDSMRAGEGNADNVGRRTVLSPTFIGGPRNMRRRYMDAMALVRKFGKPDIFLTMICNPNWDEIKNELYPSQSAQDRLDLVTRVFKVKLEELKRRLMDKDILGKKRGLPHAHFLLIMQRKYKITCPEQHDLLISAELPNKKKYSDLCRMVMKHMMHGPCGTLNPLCPCTRGRTSCKNHPQPLYNSTSQGKDSYPIYRRRDDGRKERIRGHLQLRLLEMHMVTFYKWDTIERFVKRPGADESMLTAYFDYNRLHEEAHGILYHDFPKHYTWKSNGKFWKPRKNTVYQVGRLISAHPGEGERYFLWVILNNVARATSYKHLRTVDGVLLPSFREAAERRGLIKEDNTLNECLTENSLFQMSSSLRRLFVTILVFCEPNDRNNPNPSLVQQMVLIDIRNMLQFMGKDIRSFPLPEIYNAYDDTSGIPRGIFEEISIEQNSKDVGLYDSLNEEQRAAYDEILSKVDTEQGSLFFVDGPGGTGKTFLYRALLGTLRSQNKLVVATTTSGVATSIMPGGRTTHIFTKQSGTTKLLQQASLIIWDEASMTKRQAMKVLDNSLHNIMGWPGLQKTIVFVDASLRRSYLWESMRHLKLVRKMRAQSDPWFVDYLLRIGGGTEGVNGDGDVHLPDDISVPW</sequence>
<feature type="domain" description="Helitron helicase-like" evidence="4">
    <location>
        <begin position="235"/>
        <end position="404"/>
    </location>
</feature>
<keyword evidence="1" id="KW-0547">Nucleotide-binding</keyword>
<gene>
    <name evidence="5" type="ORF">SETIT_3G225900v2</name>
</gene>
<dbReference type="InterPro" id="IPR010285">
    <property type="entry name" value="DNA_helicase_pif1-like_DEAD"/>
</dbReference>
<dbReference type="STRING" id="4555.A0A368QHQ6"/>
<comment type="catalytic activity">
    <reaction evidence="1">
        <text>ATP + H2O = ADP + phosphate + H(+)</text>
        <dbReference type="Rhea" id="RHEA:13065"/>
        <dbReference type="ChEBI" id="CHEBI:15377"/>
        <dbReference type="ChEBI" id="CHEBI:15378"/>
        <dbReference type="ChEBI" id="CHEBI:30616"/>
        <dbReference type="ChEBI" id="CHEBI:43474"/>
        <dbReference type="ChEBI" id="CHEBI:456216"/>
        <dbReference type="EC" id="5.6.2.3"/>
    </reaction>
</comment>
<dbReference type="AlphaFoldDB" id="A0A368QHQ6"/>
<evidence type="ECO:0000259" key="4">
    <source>
        <dbReference type="Pfam" id="PF14214"/>
    </source>
</evidence>